<proteinExistence type="predicted"/>
<dbReference type="Proteomes" id="UP000095767">
    <property type="component" value="Unassembled WGS sequence"/>
</dbReference>
<dbReference type="OrthoDB" id="685682at2759"/>
<dbReference type="STRING" id="888268.A0A1E5VZW9"/>
<comment type="caution">
    <text evidence="1">The sequence shown here is derived from an EMBL/GenBank/DDBJ whole genome shotgun (WGS) entry which is preliminary data.</text>
</comment>
<dbReference type="EMBL" id="LWDX02025186">
    <property type="protein sequence ID" value="OEL30628.1"/>
    <property type="molecule type" value="Genomic_DNA"/>
</dbReference>
<dbReference type="AlphaFoldDB" id="A0A1E5VZW9"/>
<name>A0A1E5VZW9_9POAL</name>
<sequence>LEHTHPLLHSSLSVTQYLRTNKVKDPEVMGIVDRMHRCDASHNTTVNVLSELYGGRQNFTFTEMDLKNRKAAAAAREERQNDVKKLGVLQ</sequence>
<reference evidence="1 2" key="1">
    <citation type="submission" date="2016-09" db="EMBL/GenBank/DDBJ databases">
        <title>The draft genome of Dichanthelium oligosanthes: A C3 panicoid grass species.</title>
        <authorList>
            <person name="Studer A.J."/>
            <person name="Schnable J.C."/>
            <person name="Brutnell T.P."/>
        </authorList>
    </citation>
    <scope>NUCLEOTIDE SEQUENCE [LARGE SCALE GENOMIC DNA]</scope>
    <source>
        <strain evidence="2">cv. Kellogg 1175</strain>
        <tissue evidence="1">Leaf</tissue>
    </source>
</reference>
<evidence type="ECO:0000313" key="2">
    <source>
        <dbReference type="Proteomes" id="UP000095767"/>
    </source>
</evidence>
<protein>
    <submittedName>
        <fullName evidence="1">Uncharacterized protein</fullName>
    </submittedName>
</protein>
<organism evidence="1 2">
    <name type="scientific">Dichanthelium oligosanthes</name>
    <dbReference type="NCBI Taxonomy" id="888268"/>
    <lineage>
        <taxon>Eukaryota</taxon>
        <taxon>Viridiplantae</taxon>
        <taxon>Streptophyta</taxon>
        <taxon>Embryophyta</taxon>
        <taxon>Tracheophyta</taxon>
        <taxon>Spermatophyta</taxon>
        <taxon>Magnoliopsida</taxon>
        <taxon>Liliopsida</taxon>
        <taxon>Poales</taxon>
        <taxon>Poaceae</taxon>
        <taxon>PACMAD clade</taxon>
        <taxon>Panicoideae</taxon>
        <taxon>Panicodae</taxon>
        <taxon>Paniceae</taxon>
        <taxon>Dichantheliinae</taxon>
        <taxon>Dichanthelium</taxon>
    </lineage>
</organism>
<accession>A0A1E5VZW9</accession>
<keyword evidence="2" id="KW-1185">Reference proteome</keyword>
<gene>
    <name evidence="1" type="ORF">BAE44_0008353</name>
</gene>
<evidence type="ECO:0000313" key="1">
    <source>
        <dbReference type="EMBL" id="OEL30628.1"/>
    </source>
</evidence>
<feature type="non-terminal residue" evidence="1">
    <location>
        <position position="1"/>
    </location>
</feature>